<name>A0A9D2EIK0_9MICO</name>
<sequence>MFSQVVTEFWDRTFTAATPAADDGACTVVLAPHLAGGVALLATPGDRVRVALTPEVAESTGLSAETQPLVQLHRRLGATGLSLDDSAVLHYLPEQDRAALLSQAPAAQVRRLTAADADLFTALVAACSPADLDEAEVALDDWDVLGVVSDGALTAVASAYLWADSQIADLGVITHPDHRGQGRARALVRAFCGRLVAIGYEPQYRCDPENLASAAVARSAGLAAFGTWATPSDD</sequence>
<dbReference type="Proteomes" id="UP000824037">
    <property type="component" value="Unassembled WGS sequence"/>
</dbReference>
<proteinExistence type="predicted"/>
<dbReference type="SUPFAM" id="SSF55729">
    <property type="entry name" value="Acyl-CoA N-acyltransferases (Nat)"/>
    <property type="match status" value="1"/>
</dbReference>
<gene>
    <name evidence="2" type="ORF">H9815_20610</name>
</gene>
<keyword evidence="2" id="KW-0012">Acyltransferase</keyword>
<dbReference type="CDD" id="cd04301">
    <property type="entry name" value="NAT_SF"/>
    <property type="match status" value="1"/>
</dbReference>
<dbReference type="AlphaFoldDB" id="A0A9D2EIK0"/>
<keyword evidence="2" id="KW-0808">Transferase</keyword>
<dbReference type="Pfam" id="PF12746">
    <property type="entry name" value="GNAT_acetyltran"/>
    <property type="match status" value="1"/>
</dbReference>
<comment type="caution">
    <text evidence="2">The sequence shown here is derived from an EMBL/GenBank/DDBJ whole genome shotgun (WGS) entry which is preliminary data.</text>
</comment>
<dbReference type="InterPro" id="IPR027365">
    <property type="entry name" value="GNAT_acetyltra_YdfB-like"/>
</dbReference>
<evidence type="ECO:0000313" key="2">
    <source>
        <dbReference type="EMBL" id="HIZ38187.1"/>
    </source>
</evidence>
<feature type="domain" description="N-acetyltransferase" evidence="1">
    <location>
        <begin position="107"/>
        <end position="234"/>
    </location>
</feature>
<dbReference type="Gene3D" id="3.40.630.30">
    <property type="match status" value="1"/>
</dbReference>
<dbReference type="GO" id="GO:0016747">
    <property type="term" value="F:acyltransferase activity, transferring groups other than amino-acyl groups"/>
    <property type="evidence" value="ECO:0007669"/>
    <property type="project" value="InterPro"/>
</dbReference>
<dbReference type="PROSITE" id="PS51186">
    <property type="entry name" value="GNAT"/>
    <property type="match status" value="1"/>
</dbReference>
<accession>A0A9D2EIK0</accession>
<dbReference type="InterPro" id="IPR016181">
    <property type="entry name" value="Acyl_CoA_acyltransferase"/>
</dbReference>
<protein>
    <submittedName>
        <fullName evidence="2">GNAT family N-acetyltransferase</fullName>
        <ecNumber evidence="2">2.3.1.-</ecNumber>
    </submittedName>
</protein>
<dbReference type="EMBL" id="DXBY01000349">
    <property type="protein sequence ID" value="HIZ38187.1"/>
    <property type="molecule type" value="Genomic_DNA"/>
</dbReference>
<evidence type="ECO:0000259" key="1">
    <source>
        <dbReference type="PROSITE" id="PS51186"/>
    </source>
</evidence>
<reference evidence="2" key="1">
    <citation type="journal article" date="2021" name="PeerJ">
        <title>Extensive microbial diversity within the chicken gut microbiome revealed by metagenomics and culture.</title>
        <authorList>
            <person name="Gilroy R."/>
            <person name="Ravi A."/>
            <person name="Getino M."/>
            <person name="Pursley I."/>
            <person name="Horton D.L."/>
            <person name="Alikhan N.F."/>
            <person name="Baker D."/>
            <person name="Gharbi K."/>
            <person name="Hall N."/>
            <person name="Watson M."/>
            <person name="Adriaenssens E.M."/>
            <person name="Foster-Nyarko E."/>
            <person name="Jarju S."/>
            <person name="Secka A."/>
            <person name="Antonio M."/>
            <person name="Oren A."/>
            <person name="Chaudhuri R.R."/>
            <person name="La Ragione R."/>
            <person name="Hildebrand F."/>
            <person name="Pallen M.J."/>
        </authorList>
    </citation>
    <scope>NUCLEOTIDE SEQUENCE</scope>
    <source>
        <strain evidence="2">ChiGjej4B4-7305</strain>
    </source>
</reference>
<dbReference type="EC" id="2.3.1.-" evidence="2"/>
<evidence type="ECO:0000313" key="3">
    <source>
        <dbReference type="Proteomes" id="UP000824037"/>
    </source>
</evidence>
<organism evidence="2 3">
    <name type="scientific">Candidatus Ruania gallistercoris</name>
    <dbReference type="NCBI Taxonomy" id="2838746"/>
    <lineage>
        <taxon>Bacteria</taxon>
        <taxon>Bacillati</taxon>
        <taxon>Actinomycetota</taxon>
        <taxon>Actinomycetes</taxon>
        <taxon>Micrococcales</taxon>
        <taxon>Ruaniaceae</taxon>
        <taxon>Ruania</taxon>
    </lineage>
</organism>
<reference evidence="2" key="2">
    <citation type="submission" date="2021-04" db="EMBL/GenBank/DDBJ databases">
        <authorList>
            <person name="Gilroy R."/>
        </authorList>
    </citation>
    <scope>NUCLEOTIDE SEQUENCE</scope>
    <source>
        <strain evidence="2">ChiGjej4B4-7305</strain>
    </source>
</reference>
<dbReference type="InterPro" id="IPR000182">
    <property type="entry name" value="GNAT_dom"/>
</dbReference>